<keyword evidence="3" id="KW-1185">Reference proteome</keyword>
<evidence type="ECO:0000313" key="3">
    <source>
        <dbReference type="Proteomes" id="UP000002297"/>
    </source>
</evidence>
<feature type="signal peptide" evidence="1">
    <location>
        <begin position="1"/>
        <end position="23"/>
    </location>
</feature>
<dbReference type="eggNOG" id="ENOG5032YN9">
    <property type="taxonomic scope" value="Bacteria"/>
</dbReference>
<dbReference type="GeneID" id="89454451"/>
<dbReference type="OrthoDB" id="1426751at2"/>
<organism evidence="2 3">
    <name type="scientific">Croceibacter atlanticus (strain ATCC BAA-628 / JCM 21780 / CIP 108009 / IAM 15332 / KCTC 12090 / HTCC2559)</name>
    <dbReference type="NCBI Taxonomy" id="216432"/>
    <lineage>
        <taxon>Bacteria</taxon>
        <taxon>Pseudomonadati</taxon>
        <taxon>Bacteroidota</taxon>
        <taxon>Flavobacteriia</taxon>
        <taxon>Flavobacteriales</taxon>
        <taxon>Flavobacteriaceae</taxon>
        <taxon>Croceibacter</taxon>
    </lineage>
</organism>
<evidence type="ECO:0000313" key="2">
    <source>
        <dbReference type="EMBL" id="EAP88125.1"/>
    </source>
</evidence>
<dbReference type="Proteomes" id="UP000002297">
    <property type="component" value="Chromosome"/>
</dbReference>
<dbReference type="HOGENOM" id="CLU_617802_0_0_10"/>
<evidence type="ECO:0000256" key="1">
    <source>
        <dbReference type="SAM" id="SignalP"/>
    </source>
</evidence>
<name>A3U7A8_CROAH</name>
<feature type="chain" id="PRO_5002660508" evidence="1">
    <location>
        <begin position="24"/>
        <end position="443"/>
    </location>
</feature>
<dbReference type="EMBL" id="CP002046">
    <property type="protein sequence ID" value="EAP88125.1"/>
    <property type="molecule type" value="Genomic_DNA"/>
</dbReference>
<dbReference type="KEGG" id="cat:CA2559_05180"/>
<proteinExistence type="predicted"/>
<gene>
    <name evidence="2" type="ordered locus">CA2559_05180</name>
</gene>
<reference evidence="2 3" key="1">
    <citation type="journal article" date="2010" name="J. Bacteriol.">
        <title>The complete genome sequence of Croceibacter atlanticus HTCC2559T.</title>
        <authorList>
            <person name="Oh H.M."/>
            <person name="Kang I."/>
            <person name="Ferriera S."/>
            <person name="Giovannoni S.J."/>
            <person name="Cho J.C."/>
        </authorList>
    </citation>
    <scope>NUCLEOTIDE SEQUENCE [LARGE SCALE GENOMIC DNA]</scope>
    <source>
        <strain evidence="3">ATCC BAA-628 / HTCC2559 / KCTC 12090</strain>
    </source>
</reference>
<keyword evidence="1" id="KW-0732">Signal</keyword>
<protein>
    <submittedName>
        <fullName evidence="2">Uncharacterized protein</fullName>
    </submittedName>
</protein>
<dbReference type="STRING" id="216432.CA2559_05180"/>
<accession>A3U7A8</accession>
<dbReference type="AlphaFoldDB" id="A3U7A8"/>
<dbReference type="RefSeq" id="WP_013186801.1">
    <property type="nucleotide sequence ID" value="NC_014230.1"/>
</dbReference>
<sequence>MRKSTLIIALLLSFFTTSSQVYDAYNHAELKKDSKGRFIGDISVLGIMNRATLDAADDKNFLKEFTLKLKIWDYLGEPMEMYAFQWKRKKSYTVKVNNRIRNLSLDDLKDYPDLQKRFLNIRPSKVDVKISGVAGDGNSTNTYKVGQVNVPEEIVPVVMLFDYIVKDVDLLIAKEGEYREPTVAGSPSTWNEFFKWSYSDPSIGPDIDLNITETSFNKLSENAQKQRIKKIKDVWKQIKHIKLRADLKTLEWPELEMIDIIKTYDRYKKQKKLKKTESDDDFWSGEEEVVAEKAENDDFWSGGTKKKTKDDFWSGKGSTEEEVNVQKSIATATGNQYIGQKEVLTKRITISYYDHGEIDGDRINIKHNGKTKANNVTLRSYDENLSLDLEEGVNRISFEALNQGSAGQNTASFTVYDANNNVLYTNEWKINTGFKGTLLLIKL</sequence>